<proteinExistence type="predicted"/>
<accession>A0A8S5N4Z2</accession>
<organism evidence="1">
    <name type="scientific">Podoviridae sp. ctiJY10</name>
    <dbReference type="NCBI Taxonomy" id="2826572"/>
    <lineage>
        <taxon>Viruses</taxon>
        <taxon>Duplodnaviria</taxon>
        <taxon>Heunggongvirae</taxon>
        <taxon>Uroviricota</taxon>
        <taxon>Caudoviricetes</taxon>
    </lineage>
</organism>
<protein>
    <submittedName>
        <fullName evidence="1">Uncharacterized protein</fullName>
    </submittedName>
</protein>
<sequence>MSYNRITKGPELIKVMVKILDENKDILVWDHFCYAPKDLYLKFLENRGIERFEMAEYLQRWCLLDFNCDLPMTRAQDITVLKELILDKYSKIFPYLSRPSKTDRQGWIRVWLSEHMEREMRKKK</sequence>
<reference evidence="1" key="1">
    <citation type="journal article" date="2021" name="Proc. Natl. Acad. Sci. U.S.A.">
        <title>A Catalog of Tens of Thousands of Viruses from Human Metagenomes Reveals Hidden Associations with Chronic Diseases.</title>
        <authorList>
            <person name="Tisza M.J."/>
            <person name="Buck C.B."/>
        </authorList>
    </citation>
    <scope>NUCLEOTIDE SEQUENCE</scope>
    <source>
        <strain evidence="1">CtiJY10</strain>
    </source>
</reference>
<dbReference type="EMBL" id="BK015060">
    <property type="protein sequence ID" value="DAD89399.1"/>
    <property type="molecule type" value="Genomic_DNA"/>
</dbReference>
<evidence type="ECO:0000313" key="1">
    <source>
        <dbReference type="EMBL" id="DAD89399.1"/>
    </source>
</evidence>
<name>A0A8S5N4Z2_9CAUD</name>